<reference evidence="1" key="1">
    <citation type="journal article" date="2020" name="Nature">
        <title>Giant virus diversity and host interactions through global metagenomics.</title>
        <authorList>
            <person name="Schulz F."/>
            <person name="Roux S."/>
            <person name="Paez-Espino D."/>
            <person name="Jungbluth S."/>
            <person name="Walsh D.A."/>
            <person name="Denef V.J."/>
            <person name="McMahon K.D."/>
            <person name="Konstantinidis K.T."/>
            <person name="Eloe-Fadrosh E.A."/>
            <person name="Kyrpides N.C."/>
            <person name="Woyke T."/>
        </authorList>
    </citation>
    <scope>NUCLEOTIDE SEQUENCE</scope>
    <source>
        <strain evidence="1">GVMAG-S-1101178-127</strain>
    </source>
</reference>
<sequence>MGSRLSNTSWCWSPRQRCPEHTPFPKKKTYEELLQEQTEEKMAKKWWAEHRSLYVEGRDPNILGIGDCDTSDNP</sequence>
<dbReference type="EMBL" id="MN740817">
    <property type="protein sequence ID" value="QHU13328.1"/>
    <property type="molecule type" value="Genomic_DNA"/>
</dbReference>
<proteinExistence type="predicted"/>
<dbReference type="AlphaFoldDB" id="A0A6C0KAL5"/>
<name>A0A6C0KAL5_9ZZZZ</name>
<organism evidence="1">
    <name type="scientific">viral metagenome</name>
    <dbReference type="NCBI Taxonomy" id="1070528"/>
    <lineage>
        <taxon>unclassified sequences</taxon>
        <taxon>metagenomes</taxon>
        <taxon>organismal metagenomes</taxon>
    </lineage>
</organism>
<evidence type="ECO:0000313" key="1">
    <source>
        <dbReference type="EMBL" id="QHU13328.1"/>
    </source>
</evidence>
<protein>
    <submittedName>
        <fullName evidence="1">Uncharacterized protein</fullName>
    </submittedName>
</protein>
<accession>A0A6C0KAL5</accession>